<reference evidence="1 2" key="1">
    <citation type="submission" date="2016-10" db="EMBL/GenBank/DDBJ databases">
        <authorList>
            <person name="de Groot N.N."/>
        </authorList>
    </citation>
    <scope>NUCLEOTIDE SEQUENCE [LARGE SCALE GENOMIC DNA]</scope>
    <source>
        <strain evidence="1 2">LMG 27941</strain>
    </source>
</reference>
<accession>A0A1H9DJZ6</accession>
<evidence type="ECO:0000313" key="1">
    <source>
        <dbReference type="EMBL" id="SEQ13784.1"/>
    </source>
</evidence>
<proteinExistence type="predicted"/>
<name>A0A1H9DJZ6_9PSED</name>
<evidence type="ECO:0000313" key="2">
    <source>
        <dbReference type="Proteomes" id="UP000199221"/>
    </source>
</evidence>
<dbReference type="Proteomes" id="UP000199221">
    <property type="component" value="Unassembled WGS sequence"/>
</dbReference>
<protein>
    <submittedName>
        <fullName evidence="1">His-Xaa-Ser system protein HxsD</fullName>
    </submittedName>
</protein>
<dbReference type="InterPro" id="IPR023974">
    <property type="entry name" value="HxsD"/>
</dbReference>
<dbReference type="AlphaFoldDB" id="A0A1H9DJZ6"/>
<dbReference type="RefSeq" id="WP_094010393.1">
    <property type="nucleotide sequence ID" value="NZ_FOEQ01000002.1"/>
</dbReference>
<dbReference type="EMBL" id="FOEQ01000002">
    <property type="protein sequence ID" value="SEQ13784.1"/>
    <property type="molecule type" value="Genomic_DNA"/>
</dbReference>
<sequence>MTWPVILKLDSAAYSLSAVQRTAYALADTVAIQIGIEADQISLTAFPAKTKVMLPQEQAHSLILQHLNDFALRDHINRETAGLREVLARAALAGCGVSR</sequence>
<gene>
    <name evidence="1" type="ORF">SAMN05216230_10228</name>
</gene>
<dbReference type="NCBIfam" id="TIGR03976">
    <property type="entry name" value="chp_LLNDYxLRE"/>
    <property type="match status" value="1"/>
</dbReference>
<organism evidence="1 2">
    <name type="scientific">Pseudomonas soli</name>
    <dbReference type="NCBI Taxonomy" id="1306993"/>
    <lineage>
        <taxon>Bacteria</taxon>
        <taxon>Pseudomonadati</taxon>
        <taxon>Pseudomonadota</taxon>
        <taxon>Gammaproteobacteria</taxon>
        <taxon>Pseudomonadales</taxon>
        <taxon>Pseudomonadaceae</taxon>
        <taxon>Pseudomonas</taxon>
    </lineage>
</organism>